<reference evidence="1 2" key="1">
    <citation type="submission" date="2017-01" db="EMBL/GenBank/DDBJ databases">
        <title>Genome sequencing of Arcobacter sp. LPB0137.</title>
        <authorList>
            <person name="Lee G.-W."/>
            <person name="Yi H."/>
        </authorList>
    </citation>
    <scope>NUCLEOTIDE SEQUENCE [LARGE SCALE GENOMIC DNA]</scope>
    <source>
        <strain evidence="1 2">LPB0137</strain>
    </source>
</reference>
<dbReference type="KEGG" id="alp:LPB137_06125"/>
<dbReference type="RefSeq" id="WP_076085798.1">
    <property type="nucleotide sequence ID" value="NZ_CP019070.1"/>
</dbReference>
<dbReference type="STRING" id="1850254.LPB137_06125"/>
<dbReference type="OrthoDB" id="5334582at2"/>
<dbReference type="AlphaFoldDB" id="A0A1P8KLM4"/>
<gene>
    <name evidence="1" type="ORF">LPB137_06125</name>
</gene>
<accession>A0A1P8KLM4</accession>
<proteinExistence type="predicted"/>
<evidence type="ECO:0000313" key="2">
    <source>
        <dbReference type="Proteomes" id="UP000186074"/>
    </source>
</evidence>
<keyword evidence="2" id="KW-1185">Reference proteome</keyword>
<dbReference type="Proteomes" id="UP000186074">
    <property type="component" value="Chromosome"/>
</dbReference>
<name>A0A1P8KLM4_9BACT</name>
<organism evidence="1 2">
    <name type="scientific">Poseidonibacter parvus</name>
    <dbReference type="NCBI Taxonomy" id="1850254"/>
    <lineage>
        <taxon>Bacteria</taxon>
        <taxon>Pseudomonadati</taxon>
        <taxon>Campylobacterota</taxon>
        <taxon>Epsilonproteobacteria</taxon>
        <taxon>Campylobacterales</taxon>
        <taxon>Arcobacteraceae</taxon>
        <taxon>Poseidonibacter</taxon>
    </lineage>
</organism>
<protein>
    <submittedName>
        <fullName evidence="1">ModE family transcriptional regulator</fullName>
    </submittedName>
</protein>
<dbReference type="EMBL" id="CP019070">
    <property type="protein sequence ID" value="APW65451.1"/>
    <property type="molecule type" value="Genomic_DNA"/>
</dbReference>
<sequence>MVKLDSIQTDLVLTNLDENGALSCLKAFRVAKLIGKEPKEIAQIAKDMNFKITNCELGVFGDLKFTDMNDDIYDMLKSNSNNSKIECQVAWKIAQEKNHSINKIGSTLKKSDLKVTKCQIGCFQEEENHGFVIATD</sequence>
<evidence type="ECO:0000313" key="1">
    <source>
        <dbReference type="EMBL" id="APW65451.1"/>
    </source>
</evidence>